<comment type="similarity">
    <text evidence="2">Belongs to the Tic20 family.</text>
</comment>
<feature type="region of interest" description="Disordered" evidence="6">
    <location>
        <begin position="158"/>
        <end position="212"/>
    </location>
</feature>
<evidence type="ECO:0008006" key="9">
    <source>
        <dbReference type="Google" id="ProtNLM"/>
    </source>
</evidence>
<dbReference type="OrthoDB" id="414558at2759"/>
<accession>K0RCC5</accession>
<evidence type="ECO:0000256" key="5">
    <source>
        <dbReference type="ARBA" id="ARBA00023136"/>
    </source>
</evidence>
<dbReference type="PANTHER" id="PTHR33510:SF5">
    <property type="entry name" value="PROTEIN TIC 20-II, CHLOROPLASTIC"/>
    <property type="match status" value="1"/>
</dbReference>
<feature type="compositionally biased region" description="Basic and acidic residues" evidence="6">
    <location>
        <begin position="1"/>
        <end position="19"/>
    </location>
</feature>
<dbReference type="EMBL" id="AGNL01047604">
    <property type="protein sequence ID" value="EJK46681.1"/>
    <property type="molecule type" value="Genomic_DNA"/>
</dbReference>
<evidence type="ECO:0000256" key="4">
    <source>
        <dbReference type="ARBA" id="ARBA00022989"/>
    </source>
</evidence>
<reference evidence="7 8" key="1">
    <citation type="journal article" date="2012" name="Genome Biol.">
        <title>Genome and low-iron response of an oceanic diatom adapted to chronic iron limitation.</title>
        <authorList>
            <person name="Lommer M."/>
            <person name="Specht M."/>
            <person name="Roy A.S."/>
            <person name="Kraemer L."/>
            <person name="Andreson R."/>
            <person name="Gutowska M.A."/>
            <person name="Wolf J."/>
            <person name="Bergner S.V."/>
            <person name="Schilhabel M.B."/>
            <person name="Klostermeier U.C."/>
            <person name="Beiko R.G."/>
            <person name="Rosenstiel P."/>
            <person name="Hippler M."/>
            <person name="Laroche J."/>
        </authorList>
    </citation>
    <scope>NUCLEOTIDE SEQUENCE [LARGE SCALE GENOMIC DNA]</scope>
    <source>
        <strain evidence="7 8">CCMP1005</strain>
    </source>
</reference>
<feature type="non-terminal residue" evidence="7">
    <location>
        <position position="364"/>
    </location>
</feature>
<comment type="subcellular location">
    <subcellularLocation>
        <location evidence="1">Plastid</location>
        <location evidence="1">Chloroplast membrane</location>
        <topology evidence="1">Multi-pass membrane protein</topology>
    </subcellularLocation>
</comment>
<dbReference type="InterPro" id="IPR005691">
    <property type="entry name" value="Tic20"/>
</dbReference>
<sequence length="364" mass="40611">MELLRGRDLTPREGDDGRFFTKSSPPKPVRHREPITARERTLLARLRCAAADADWTGRAGWRQSSPEPEISSQRTAGVPDSPRLAEASVGRGQKTKALDLLDKAAGHWRRRPRRAMTKKALPVLLLLLIRPGKVSCFAPTSARRGVALQQSSSKNLNRYVSGCSPRRQSTHLLDKSDDDSEDLDSPAPFENDLDIFGQPKSGKPHKQSRFFEDDGDIRGDDRLKSCIPYLLPLIDGDQFGHYIYQRFGLLGDLDYVILRPFVELGFTFSFLLFLTFSIGPRFFGNLSREVRFNAQQAVLIDVALLLPQILAESVEEVSLPRTVVEPCSNFVYIALVVTLDYTASGMSGLSSPRYNKGHAGTPRL</sequence>
<evidence type="ECO:0000256" key="2">
    <source>
        <dbReference type="ARBA" id="ARBA00009596"/>
    </source>
</evidence>
<keyword evidence="8" id="KW-1185">Reference proteome</keyword>
<dbReference type="eggNOG" id="ENOG502R2V4">
    <property type="taxonomic scope" value="Eukaryota"/>
</dbReference>
<dbReference type="GO" id="GO:0031969">
    <property type="term" value="C:chloroplast membrane"/>
    <property type="evidence" value="ECO:0007669"/>
    <property type="project" value="UniProtKB-SubCell"/>
</dbReference>
<keyword evidence="5" id="KW-0472">Membrane</keyword>
<dbReference type="Pfam" id="PF16166">
    <property type="entry name" value="TIC20"/>
    <property type="match status" value="1"/>
</dbReference>
<evidence type="ECO:0000313" key="8">
    <source>
        <dbReference type="Proteomes" id="UP000266841"/>
    </source>
</evidence>
<dbReference type="PANTHER" id="PTHR33510">
    <property type="entry name" value="PROTEIN TIC 20-II, CHLOROPLASTIC"/>
    <property type="match status" value="1"/>
</dbReference>
<evidence type="ECO:0000313" key="7">
    <source>
        <dbReference type="EMBL" id="EJK46681.1"/>
    </source>
</evidence>
<evidence type="ECO:0000256" key="3">
    <source>
        <dbReference type="ARBA" id="ARBA00022692"/>
    </source>
</evidence>
<feature type="region of interest" description="Disordered" evidence="6">
    <location>
        <begin position="57"/>
        <end position="92"/>
    </location>
</feature>
<name>K0RCC5_THAOC</name>
<evidence type="ECO:0000256" key="1">
    <source>
        <dbReference type="ARBA" id="ARBA00004508"/>
    </source>
</evidence>
<feature type="compositionally biased region" description="Polar residues" evidence="6">
    <location>
        <begin position="62"/>
        <end position="75"/>
    </location>
</feature>
<keyword evidence="4" id="KW-1133">Transmembrane helix</keyword>
<gene>
    <name evidence="7" type="ORF">THAOC_34640</name>
</gene>
<protein>
    <recommendedName>
        <fullName evidence="9">Protein TIC 20</fullName>
    </recommendedName>
</protein>
<proteinExistence type="inferred from homology"/>
<dbReference type="AlphaFoldDB" id="K0RCC5"/>
<feature type="region of interest" description="Disordered" evidence="6">
    <location>
        <begin position="1"/>
        <end position="36"/>
    </location>
</feature>
<keyword evidence="3" id="KW-0812">Transmembrane</keyword>
<organism evidence="7 8">
    <name type="scientific">Thalassiosira oceanica</name>
    <name type="common">Marine diatom</name>
    <dbReference type="NCBI Taxonomy" id="159749"/>
    <lineage>
        <taxon>Eukaryota</taxon>
        <taxon>Sar</taxon>
        <taxon>Stramenopiles</taxon>
        <taxon>Ochrophyta</taxon>
        <taxon>Bacillariophyta</taxon>
        <taxon>Coscinodiscophyceae</taxon>
        <taxon>Thalassiosirophycidae</taxon>
        <taxon>Thalassiosirales</taxon>
        <taxon>Thalassiosiraceae</taxon>
        <taxon>Thalassiosira</taxon>
    </lineage>
</organism>
<dbReference type="Proteomes" id="UP000266841">
    <property type="component" value="Unassembled WGS sequence"/>
</dbReference>
<comment type="caution">
    <text evidence="7">The sequence shown here is derived from an EMBL/GenBank/DDBJ whole genome shotgun (WGS) entry which is preliminary data.</text>
</comment>
<evidence type="ECO:0000256" key="6">
    <source>
        <dbReference type="SAM" id="MobiDB-lite"/>
    </source>
</evidence>